<feature type="transmembrane region" description="Helical" evidence="1">
    <location>
        <begin position="488"/>
        <end position="511"/>
    </location>
</feature>
<sequence length="538" mass="60096">MDLYHIVVFCFIALVRAEVREHTYDMLEGSHFYEAAGIVREPAGMLLPYSGIVAVPVTYSVPRFMYNYETDRKTSCDSLNNLKLLYDSMIAHIGDAVDERKHLVRGKRQLGIPIALGLGAALGLYNTYETRNLKDMVNRLHDDGTLIKSKLMDLTVSMNMMVNRGNVVSAMVSKNAGTIDQLLRNVTCLTHTFLGSPAIAMATSLTNLIPREFISAYDSALTGHVHPDLISSSALVEMIRQHPELQGTAYQEDISLIYSIGQFMMTSMSTDMVPTIMGIMYLPKILKQSKKPLYNFYSVNYHCSDGYNCRIKLPDQLACDGLYNCYGLEGTKCHTTLSNAVCQQGLVQTLNPCLLGLEKGDTTACLMTLTNNQSLSMVMQLQTGVLIGGTKEVIKLYDSSTPPMKQIGRLEPSSIPRLINGSQASYILYENELYSTVQEGIVSNTTFTVPNLNKTVSIPPGLDLPEWTPLGQIDTSWNITPDTKSLGYIIWFTVCMQFLCIFMIVFIIFWVRRQMALKDYSHLEELSTFTHSPPVPIH</sequence>
<evidence type="ECO:0000256" key="1">
    <source>
        <dbReference type="SAM" id="Phobius"/>
    </source>
</evidence>
<evidence type="ECO:0000313" key="2">
    <source>
        <dbReference type="EMBL" id="QPL15364.1"/>
    </source>
</evidence>
<organism evidence="2">
    <name type="scientific">Hymenopteran arli-related virus OKIAV100</name>
    <dbReference type="NCBI Taxonomy" id="2792564"/>
    <lineage>
        <taxon>Viruses</taxon>
        <taxon>Riboviria</taxon>
        <taxon>Orthornavirae</taxon>
        <taxon>Negarnaviricota</taxon>
        <taxon>Haploviricotina</taxon>
        <taxon>Monjiviricetes</taxon>
        <taxon>Mononegavirales</taxon>
        <taxon>Lispiviridae</taxon>
        <taxon>Anicalvirus</taxon>
        <taxon>Anicalvirus hesdarense</taxon>
    </lineage>
</organism>
<protein>
    <submittedName>
        <fullName evidence="2">Glycoprotein</fullName>
    </submittedName>
</protein>
<proteinExistence type="predicted"/>
<name>A0A7T0M475_9MONO</name>
<reference evidence="2" key="1">
    <citation type="journal article" date="2019" name="PLoS Pathog.">
        <title>Re-assessing the diversity of negative strand RNA viruses in insects.</title>
        <authorList>
            <person name="Kafer S."/>
            <person name="Paraskevopoulou S."/>
            <person name="Zirkel F."/>
            <person name="Wieseke N."/>
            <person name="Donath A."/>
            <person name="Petersen M."/>
            <person name="Jones T.C."/>
            <person name="Liu S."/>
            <person name="Zhou X."/>
            <person name="Middendorf M."/>
            <person name="Junglen S."/>
            <person name="Misof B."/>
            <person name="Drosten C."/>
        </authorList>
    </citation>
    <scope>NUCLEOTIDE SEQUENCE</scope>
    <source>
        <strain evidence="2">OKIAV100</strain>
    </source>
</reference>
<accession>A0A7T0M475</accession>
<keyword evidence="1" id="KW-1133">Transmembrane helix</keyword>
<dbReference type="EMBL" id="MW288216">
    <property type="protein sequence ID" value="QPL15364.1"/>
    <property type="molecule type" value="Viral_cRNA"/>
</dbReference>
<keyword evidence="1" id="KW-0472">Membrane</keyword>
<keyword evidence="1" id="KW-0812">Transmembrane</keyword>